<comment type="caution">
    <text evidence="6">The sequence shown here is derived from an EMBL/GenBank/DDBJ whole genome shotgun (WGS) entry which is preliminary data.</text>
</comment>
<evidence type="ECO:0000256" key="1">
    <source>
        <dbReference type="ARBA" id="ARBA00010638"/>
    </source>
</evidence>
<feature type="binding site" evidence="4">
    <location>
        <begin position="3"/>
        <end position="7"/>
    </location>
    <ligand>
        <name>ATP</name>
        <dbReference type="ChEBI" id="CHEBI:30616"/>
    </ligand>
</feature>
<comment type="similarity">
    <text evidence="1 5">Belongs to the 5-formyltetrahydrofolate cyclo-ligase family.</text>
</comment>
<accession>G5JJI8</accession>
<evidence type="ECO:0000313" key="7">
    <source>
        <dbReference type="Proteomes" id="UP000005413"/>
    </source>
</evidence>
<keyword evidence="3 4" id="KW-0067">ATP-binding</keyword>
<dbReference type="RefSeq" id="WP_002464343.1">
    <property type="nucleotide sequence ID" value="NZ_AEUN01000446.1"/>
</dbReference>
<dbReference type="NCBIfam" id="TIGR02727">
    <property type="entry name" value="MTHFS_bact"/>
    <property type="match status" value="1"/>
</dbReference>
<gene>
    <name evidence="6" type="ORF">SS7213T_08227</name>
</gene>
<dbReference type="Gene3D" id="3.40.50.10420">
    <property type="entry name" value="NagB/RpiA/CoA transferase-like"/>
    <property type="match status" value="1"/>
</dbReference>
<dbReference type="GO" id="GO:0005524">
    <property type="term" value="F:ATP binding"/>
    <property type="evidence" value="ECO:0007669"/>
    <property type="project" value="UniProtKB-KW"/>
</dbReference>
<evidence type="ECO:0000256" key="2">
    <source>
        <dbReference type="ARBA" id="ARBA00022741"/>
    </source>
</evidence>
<dbReference type="AlphaFoldDB" id="G5JJI8"/>
<dbReference type="InterPro" id="IPR002698">
    <property type="entry name" value="FTHF_cligase"/>
</dbReference>
<dbReference type="PIRSF" id="PIRSF006806">
    <property type="entry name" value="FTHF_cligase"/>
    <property type="match status" value="1"/>
</dbReference>
<sequence length="179" mass="20641">MNKKEIRQQILRRLKEFNGNKKRQADKYLADQLFATSEYQHAQTIALVLSFNHEVNTFPIIEQALQDGKSVYVPEMDYKSRLMTFKEIDNINEIAKDKKGIYYATSNGQTTNELDLIVVPGVGFQQDGYRIGYGGGYYDKFLSAFPTSTISLLYDFQLTTFDPESFDQVVDKLIIYRTS</sequence>
<dbReference type="EC" id="6.3.3.2" evidence="5"/>
<dbReference type="PANTHER" id="PTHR23407">
    <property type="entry name" value="ATPASE INHIBITOR/5-FORMYLTETRAHYDROFOLATE CYCLO-LIGASE"/>
    <property type="match status" value="1"/>
</dbReference>
<feature type="binding site" evidence="4">
    <location>
        <begin position="130"/>
        <end position="138"/>
    </location>
    <ligand>
        <name>ATP</name>
        <dbReference type="ChEBI" id="CHEBI:30616"/>
    </ligand>
</feature>
<evidence type="ECO:0000256" key="3">
    <source>
        <dbReference type="ARBA" id="ARBA00022840"/>
    </source>
</evidence>
<dbReference type="InterPro" id="IPR037171">
    <property type="entry name" value="NagB/RpiA_transferase-like"/>
</dbReference>
<keyword evidence="5" id="KW-0460">Magnesium</keyword>
<dbReference type="GO" id="GO:0030272">
    <property type="term" value="F:5-formyltetrahydrofolate cyclo-ligase activity"/>
    <property type="evidence" value="ECO:0007669"/>
    <property type="project" value="UniProtKB-EC"/>
</dbReference>
<dbReference type="PANTHER" id="PTHR23407:SF1">
    <property type="entry name" value="5-FORMYLTETRAHYDROFOLATE CYCLO-LIGASE"/>
    <property type="match status" value="1"/>
</dbReference>
<keyword evidence="7" id="KW-1185">Reference proteome</keyword>
<reference evidence="6 7" key="1">
    <citation type="journal article" date="2012" name="BMC Genomics">
        <title>Comparative genomic analysis of the genus Staphylococcus including Staphylococcus aureus and its newly described sister species Staphylococcus simiae.</title>
        <authorList>
            <person name="Suzuki H."/>
            <person name="Lefebure T."/>
            <person name="Pavinski Bitar P."/>
            <person name="Stanhope M.J."/>
        </authorList>
    </citation>
    <scope>NUCLEOTIDE SEQUENCE [LARGE SCALE GENOMIC DNA]</scope>
    <source>
        <strain evidence="6 7">CCM 7213</strain>
    </source>
</reference>
<name>G5JJI8_9STAP</name>
<proteinExistence type="inferred from homology"/>
<dbReference type="GO" id="GO:0046872">
    <property type="term" value="F:metal ion binding"/>
    <property type="evidence" value="ECO:0007669"/>
    <property type="project" value="UniProtKB-KW"/>
</dbReference>
<comment type="catalytic activity">
    <reaction evidence="5">
        <text>(6S)-5-formyl-5,6,7,8-tetrahydrofolate + ATP = (6R)-5,10-methenyltetrahydrofolate + ADP + phosphate</text>
        <dbReference type="Rhea" id="RHEA:10488"/>
        <dbReference type="ChEBI" id="CHEBI:30616"/>
        <dbReference type="ChEBI" id="CHEBI:43474"/>
        <dbReference type="ChEBI" id="CHEBI:57455"/>
        <dbReference type="ChEBI" id="CHEBI:57457"/>
        <dbReference type="ChEBI" id="CHEBI:456216"/>
        <dbReference type="EC" id="6.3.3.2"/>
    </reaction>
</comment>
<dbReference type="SUPFAM" id="SSF100950">
    <property type="entry name" value="NagB/RpiA/CoA transferase-like"/>
    <property type="match status" value="1"/>
</dbReference>
<dbReference type="GO" id="GO:0035999">
    <property type="term" value="P:tetrahydrofolate interconversion"/>
    <property type="evidence" value="ECO:0007669"/>
    <property type="project" value="TreeGrafter"/>
</dbReference>
<evidence type="ECO:0000256" key="4">
    <source>
        <dbReference type="PIRSR" id="PIRSR006806-1"/>
    </source>
</evidence>
<feature type="binding site" evidence="4">
    <location>
        <position position="49"/>
    </location>
    <ligand>
        <name>substrate</name>
    </ligand>
</feature>
<dbReference type="Pfam" id="PF01812">
    <property type="entry name" value="5-FTHF_cyc-lig"/>
    <property type="match status" value="1"/>
</dbReference>
<keyword evidence="5" id="KW-0479">Metal-binding</keyword>
<organism evidence="6 7">
    <name type="scientific">Staphylococcus simiae CCM 7213 = CCUG 51256</name>
    <dbReference type="NCBI Taxonomy" id="911238"/>
    <lineage>
        <taxon>Bacteria</taxon>
        <taxon>Bacillati</taxon>
        <taxon>Bacillota</taxon>
        <taxon>Bacilli</taxon>
        <taxon>Bacillales</taxon>
        <taxon>Staphylococcaceae</taxon>
        <taxon>Staphylococcus</taxon>
    </lineage>
</organism>
<dbReference type="EMBL" id="AEUN01000446">
    <property type="protein sequence ID" value="EHJ07666.1"/>
    <property type="molecule type" value="Genomic_DNA"/>
</dbReference>
<keyword evidence="6" id="KW-0436">Ligase</keyword>
<comment type="cofactor">
    <cofactor evidence="5">
        <name>Mg(2+)</name>
        <dbReference type="ChEBI" id="CHEBI:18420"/>
    </cofactor>
</comment>
<keyword evidence="2 4" id="KW-0547">Nucleotide-binding</keyword>
<feature type="binding site" evidence="4">
    <location>
        <position position="54"/>
    </location>
    <ligand>
        <name>substrate</name>
    </ligand>
</feature>
<evidence type="ECO:0000256" key="5">
    <source>
        <dbReference type="RuleBase" id="RU361279"/>
    </source>
</evidence>
<protein>
    <recommendedName>
        <fullName evidence="5">5-formyltetrahydrofolate cyclo-ligase</fullName>
        <ecNumber evidence="5">6.3.3.2</ecNumber>
    </recommendedName>
</protein>
<dbReference type="OrthoDB" id="9801938at2"/>
<dbReference type="InterPro" id="IPR024185">
    <property type="entry name" value="FTHF_cligase-like_sf"/>
</dbReference>
<dbReference type="Proteomes" id="UP000005413">
    <property type="component" value="Unassembled WGS sequence"/>
</dbReference>
<dbReference type="GO" id="GO:0009396">
    <property type="term" value="P:folic acid-containing compound biosynthetic process"/>
    <property type="evidence" value="ECO:0007669"/>
    <property type="project" value="TreeGrafter"/>
</dbReference>
<evidence type="ECO:0000313" key="6">
    <source>
        <dbReference type="EMBL" id="EHJ07666.1"/>
    </source>
</evidence>
<dbReference type="PATRIC" id="fig|911238.3.peg.1423"/>